<protein>
    <submittedName>
        <fullName evidence="4">Uncharacterized protein</fullName>
    </submittedName>
</protein>
<evidence type="ECO:0000313" key="2">
    <source>
        <dbReference type="EMBL" id="CAB5293872.1"/>
    </source>
</evidence>
<evidence type="ECO:0000313" key="4">
    <source>
        <dbReference type="EMBL" id="CAB5394177.1"/>
    </source>
</evidence>
<dbReference type="Proteomes" id="UP000684084">
    <property type="component" value="Unassembled WGS sequence"/>
</dbReference>
<dbReference type="EMBL" id="CAGKOT010000001">
    <property type="protein sequence ID" value="CAB5293872.1"/>
    <property type="molecule type" value="Genomic_DNA"/>
</dbReference>
<organism evidence="4 5">
    <name type="scientific">Rhizophagus irregularis</name>
    <dbReference type="NCBI Taxonomy" id="588596"/>
    <lineage>
        <taxon>Eukaryota</taxon>
        <taxon>Fungi</taxon>
        <taxon>Fungi incertae sedis</taxon>
        <taxon>Mucoromycota</taxon>
        <taxon>Glomeromycotina</taxon>
        <taxon>Glomeromycetes</taxon>
        <taxon>Glomerales</taxon>
        <taxon>Glomeraceae</taxon>
        <taxon>Rhizophagus</taxon>
    </lineage>
</organism>
<dbReference type="OrthoDB" id="2309193at2759"/>
<sequence>MGFSSGPPSTSNIQIGRICPLLVFSISSYLESKENHDRLQIQAHLLTLIQIQLSHESGCVNLDIQKVVMVVRDDHIELLLDFQFGFCNF</sequence>
<dbReference type="EMBL" id="CAGKOT010000087">
    <property type="protein sequence ID" value="CAB5394177.1"/>
    <property type="molecule type" value="Genomic_DNA"/>
</dbReference>
<accession>A0A916EIN6</accession>
<evidence type="ECO:0000313" key="1">
    <source>
        <dbReference type="EMBL" id="CAB5293208.1"/>
    </source>
</evidence>
<dbReference type="EMBL" id="CAGKOT010000025">
    <property type="protein sequence ID" value="CAB5368643.1"/>
    <property type="molecule type" value="Genomic_DNA"/>
</dbReference>
<name>A0A916EIN6_9GLOM</name>
<proteinExistence type="predicted"/>
<reference evidence="4" key="1">
    <citation type="submission" date="2020-05" db="EMBL/GenBank/DDBJ databases">
        <authorList>
            <person name="Rincon C."/>
            <person name="Sanders R I."/>
            <person name="Robbins C."/>
            <person name="Chaturvedi A."/>
        </authorList>
    </citation>
    <scope>NUCLEOTIDE SEQUENCE</scope>
    <source>
        <strain evidence="4">CHB12</strain>
    </source>
</reference>
<gene>
    <name evidence="3" type="ORF">CHRIB12_LOCUS11852</name>
    <name evidence="4" type="ORF">CHRIB12_LOCUS23200</name>
    <name evidence="1" type="ORF">CHRIB12_LOCUS250</name>
    <name evidence="2" type="ORF">CHRIB12_LOCUS302</name>
</gene>
<evidence type="ECO:0000313" key="3">
    <source>
        <dbReference type="EMBL" id="CAB5368643.1"/>
    </source>
</evidence>
<evidence type="ECO:0000313" key="5">
    <source>
        <dbReference type="Proteomes" id="UP000684084"/>
    </source>
</evidence>
<comment type="caution">
    <text evidence="4">The sequence shown here is derived from an EMBL/GenBank/DDBJ whole genome shotgun (WGS) entry which is preliminary data.</text>
</comment>
<dbReference type="AlphaFoldDB" id="A0A916EIN6"/>
<dbReference type="EMBL" id="CAGKOT010000001">
    <property type="protein sequence ID" value="CAB5293208.1"/>
    <property type="molecule type" value="Genomic_DNA"/>
</dbReference>